<reference evidence="2 3" key="1">
    <citation type="submission" date="2019-07" db="EMBL/GenBank/DDBJ databases">
        <title>Whole genome shotgun sequence of Enterococcus villorum NBRC 100699.</title>
        <authorList>
            <person name="Hosoyama A."/>
            <person name="Uohara A."/>
            <person name="Ohji S."/>
            <person name="Ichikawa N."/>
        </authorList>
    </citation>
    <scope>NUCLEOTIDE SEQUENCE [LARGE SCALE GENOMIC DNA]</scope>
    <source>
        <strain evidence="2 3">NBRC 100699</strain>
    </source>
</reference>
<dbReference type="PROSITE" id="PS50943">
    <property type="entry name" value="HTH_CROC1"/>
    <property type="match status" value="1"/>
</dbReference>
<sequence>MTAFDRLKYLCDKQGISINKLEEKIGLGKNTLYAWKRKTPGGHNLQLVADYFNVTTDYLLGRTDIPTPLDKNIEEELDPLVYYRMDDTDMSPEDMEEVRRQIEFAEKLAREQIRNRKGGN</sequence>
<organism evidence="2 3">
    <name type="scientific">Enterococcus villorum</name>
    <dbReference type="NCBI Taxonomy" id="112904"/>
    <lineage>
        <taxon>Bacteria</taxon>
        <taxon>Bacillati</taxon>
        <taxon>Bacillota</taxon>
        <taxon>Bacilli</taxon>
        <taxon>Lactobacillales</taxon>
        <taxon>Enterococcaceae</taxon>
        <taxon>Enterococcus</taxon>
    </lineage>
</organism>
<dbReference type="InterPro" id="IPR001387">
    <property type="entry name" value="Cro/C1-type_HTH"/>
</dbReference>
<feature type="domain" description="HTH cro/C1-type" evidence="1">
    <location>
        <begin position="7"/>
        <end position="59"/>
    </location>
</feature>
<dbReference type="AlphaFoldDB" id="A0A511J5K3"/>
<proteinExistence type="predicted"/>
<dbReference type="SUPFAM" id="SSF47413">
    <property type="entry name" value="lambda repressor-like DNA-binding domains"/>
    <property type="match status" value="1"/>
</dbReference>
<protein>
    <submittedName>
        <fullName evidence="2">Transcriptional regulator</fullName>
    </submittedName>
</protein>
<dbReference type="RefSeq" id="WP_146811743.1">
    <property type="nucleotide sequence ID" value="NZ_BJWF01000067.1"/>
</dbReference>
<dbReference type="CDD" id="cd00093">
    <property type="entry name" value="HTH_XRE"/>
    <property type="match status" value="1"/>
</dbReference>
<name>A0A511J5K3_9ENTE</name>
<dbReference type="GO" id="GO:0003677">
    <property type="term" value="F:DNA binding"/>
    <property type="evidence" value="ECO:0007669"/>
    <property type="project" value="InterPro"/>
</dbReference>
<dbReference type="SMART" id="SM00530">
    <property type="entry name" value="HTH_XRE"/>
    <property type="match status" value="1"/>
</dbReference>
<accession>A0A511J5K3</accession>
<dbReference type="Proteomes" id="UP000321830">
    <property type="component" value="Unassembled WGS sequence"/>
</dbReference>
<evidence type="ECO:0000259" key="1">
    <source>
        <dbReference type="PROSITE" id="PS50943"/>
    </source>
</evidence>
<gene>
    <name evidence="2" type="ORF">EVI01_26290</name>
</gene>
<dbReference type="Gene3D" id="1.10.260.40">
    <property type="entry name" value="lambda repressor-like DNA-binding domains"/>
    <property type="match status" value="1"/>
</dbReference>
<dbReference type="Pfam" id="PF01381">
    <property type="entry name" value="HTH_3"/>
    <property type="match status" value="1"/>
</dbReference>
<evidence type="ECO:0000313" key="3">
    <source>
        <dbReference type="Proteomes" id="UP000321830"/>
    </source>
</evidence>
<evidence type="ECO:0000313" key="2">
    <source>
        <dbReference type="EMBL" id="GEL93292.1"/>
    </source>
</evidence>
<dbReference type="EMBL" id="BJWF01000067">
    <property type="protein sequence ID" value="GEL93292.1"/>
    <property type="molecule type" value="Genomic_DNA"/>
</dbReference>
<dbReference type="InterPro" id="IPR010982">
    <property type="entry name" value="Lambda_DNA-bd_dom_sf"/>
</dbReference>
<comment type="caution">
    <text evidence="2">The sequence shown here is derived from an EMBL/GenBank/DDBJ whole genome shotgun (WGS) entry which is preliminary data.</text>
</comment>